<dbReference type="EMBL" id="GGEC01055551">
    <property type="protein sequence ID" value="MBX36035.1"/>
    <property type="molecule type" value="Transcribed_RNA"/>
</dbReference>
<accession>A0A2P2N0M2</accession>
<protein>
    <submittedName>
        <fullName evidence="1">Uncharacterized protein</fullName>
    </submittedName>
</protein>
<proteinExistence type="predicted"/>
<organism evidence="1">
    <name type="scientific">Rhizophora mucronata</name>
    <name type="common">Asiatic mangrove</name>
    <dbReference type="NCBI Taxonomy" id="61149"/>
    <lineage>
        <taxon>Eukaryota</taxon>
        <taxon>Viridiplantae</taxon>
        <taxon>Streptophyta</taxon>
        <taxon>Embryophyta</taxon>
        <taxon>Tracheophyta</taxon>
        <taxon>Spermatophyta</taxon>
        <taxon>Magnoliopsida</taxon>
        <taxon>eudicotyledons</taxon>
        <taxon>Gunneridae</taxon>
        <taxon>Pentapetalae</taxon>
        <taxon>rosids</taxon>
        <taxon>fabids</taxon>
        <taxon>Malpighiales</taxon>
        <taxon>Rhizophoraceae</taxon>
        <taxon>Rhizophora</taxon>
    </lineage>
</organism>
<evidence type="ECO:0000313" key="1">
    <source>
        <dbReference type="EMBL" id="MBX36035.1"/>
    </source>
</evidence>
<name>A0A2P2N0M2_RHIMU</name>
<dbReference type="AlphaFoldDB" id="A0A2P2N0M2"/>
<sequence>MNSRLSYPPGQMYHFSSVSVYQVSFYDSTQIENSKHKVMKERILAKALTTTQLYIQSCII</sequence>
<reference evidence="1" key="1">
    <citation type="submission" date="2018-02" db="EMBL/GenBank/DDBJ databases">
        <title>Rhizophora mucronata_Transcriptome.</title>
        <authorList>
            <person name="Meera S.P."/>
            <person name="Sreeshan A."/>
            <person name="Augustine A."/>
        </authorList>
    </citation>
    <scope>NUCLEOTIDE SEQUENCE</scope>
    <source>
        <tissue evidence="1">Leaf</tissue>
    </source>
</reference>